<dbReference type="CDD" id="cd02796">
    <property type="entry name" value="tRNA_bind_bactPheRS"/>
    <property type="match status" value="1"/>
</dbReference>
<dbReference type="InterPro" id="IPR005147">
    <property type="entry name" value="tRNA_synthase_B5-dom"/>
</dbReference>
<dbReference type="SMART" id="SM00873">
    <property type="entry name" value="B3_4"/>
    <property type="match status" value="1"/>
</dbReference>
<dbReference type="InterPro" id="IPR020825">
    <property type="entry name" value="Phe-tRNA_synthase-like_B3/B4"/>
</dbReference>
<dbReference type="Gene3D" id="3.50.40.10">
    <property type="entry name" value="Phenylalanyl-trna Synthetase, Chain B, domain 3"/>
    <property type="match status" value="1"/>
</dbReference>
<comment type="caution">
    <text evidence="15">Lacks conserved residue(s) required for the propagation of feature annotation.</text>
</comment>
<dbReference type="SMART" id="SM00874">
    <property type="entry name" value="B5"/>
    <property type="match status" value="1"/>
</dbReference>
<dbReference type="SUPFAM" id="SSF54991">
    <property type="entry name" value="Anticodon-binding domain of PheRS"/>
    <property type="match status" value="1"/>
</dbReference>
<name>A0ABT6KLX5_9MICO</name>
<dbReference type="Pfam" id="PF01588">
    <property type="entry name" value="tRNA_bind"/>
    <property type="match status" value="1"/>
</dbReference>
<dbReference type="CDD" id="cd00769">
    <property type="entry name" value="PheRS_beta_core"/>
    <property type="match status" value="1"/>
</dbReference>
<feature type="binding site" evidence="15">
    <location>
        <position position="480"/>
    </location>
    <ligand>
        <name>Mg(2+)</name>
        <dbReference type="ChEBI" id="CHEBI:18420"/>
        <note>shared with alpha subunit</note>
    </ligand>
</feature>
<keyword evidence="5 16" id="KW-0820">tRNA-binding</keyword>
<dbReference type="PANTHER" id="PTHR10947">
    <property type="entry name" value="PHENYLALANYL-TRNA SYNTHETASE BETA CHAIN AND LEUCINE-RICH REPEAT-CONTAINING PROTEIN 47"/>
    <property type="match status" value="1"/>
</dbReference>
<feature type="domain" description="B5" evidence="19">
    <location>
        <begin position="417"/>
        <end position="492"/>
    </location>
</feature>
<evidence type="ECO:0000256" key="13">
    <source>
        <dbReference type="ARBA" id="ARBA00023146"/>
    </source>
</evidence>
<evidence type="ECO:0000256" key="1">
    <source>
        <dbReference type="ARBA" id="ARBA00004496"/>
    </source>
</evidence>
<evidence type="ECO:0000259" key="17">
    <source>
        <dbReference type="PROSITE" id="PS50886"/>
    </source>
</evidence>
<comment type="subunit">
    <text evidence="3 15">Tetramer of two alpha and two beta subunits.</text>
</comment>
<evidence type="ECO:0000256" key="14">
    <source>
        <dbReference type="ARBA" id="ARBA00049255"/>
    </source>
</evidence>
<dbReference type="InterPro" id="IPR012340">
    <property type="entry name" value="NA-bd_OB-fold"/>
</dbReference>
<dbReference type="Pfam" id="PF03147">
    <property type="entry name" value="FDX-ACB"/>
    <property type="match status" value="1"/>
</dbReference>
<evidence type="ECO:0000256" key="3">
    <source>
        <dbReference type="ARBA" id="ARBA00011209"/>
    </source>
</evidence>
<evidence type="ECO:0000256" key="12">
    <source>
        <dbReference type="ARBA" id="ARBA00022917"/>
    </source>
</evidence>
<dbReference type="InterPro" id="IPR045864">
    <property type="entry name" value="aa-tRNA-synth_II/BPL/LPL"/>
</dbReference>
<dbReference type="GO" id="GO:0004826">
    <property type="term" value="F:phenylalanine-tRNA ligase activity"/>
    <property type="evidence" value="ECO:0007669"/>
    <property type="project" value="UniProtKB-EC"/>
</dbReference>
<feature type="domain" description="FDX-ACB" evidence="18">
    <location>
        <begin position="743"/>
        <end position="836"/>
    </location>
</feature>
<evidence type="ECO:0000256" key="2">
    <source>
        <dbReference type="ARBA" id="ARBA00008653"/>
    </source>
</evidence>
<evidence type="ECO:0000256" key="4">
    <source>
        <dbReference type="ARBA" id="ARBA00022490"/>
    </source>
</evidence>
<evidence type="ECO:0000256" key="15">
    <source>
        <dbReference type="HAMAP-Rule" id="MF_00283"/>
    </source>
</evidence>
<dbReference type="InterPro" id="IPR002547">
    <property type="entry name" value="tRNA-bd_dom"/>
</dbReference>
<comment type="subcellular location">
    <subcellularLocation>
        <location evidence="1 15">Cytoplasm</location>
    </subcellularLocation>
</comment>
<dbReference type="PROSITE" id="PS51447">
    <property type="entry name" value="FDX_ACB"/>
    <property type="match status" value="1"/>
</dbReference>
<dbReference type="Pfam" id="PF17759">
    <property type="entry name" value="tRNA_synthFbeta"/>
    <property type="match status" value="1"/>
</dbReference>
<keyword evidence="7 15" id="KW-0479">Metal-binding</keyword>
<dbReference type="InterPro" id="IPR036690">
    <property type="entry name" value="Fdx_antiC-bd_sf"/>
</dbReference>
<dbReference type="PANTHER" id="PTHR10947:SF0">
    <property type="entry name" value="PHENYLALANINE--TRNA LIGASE BETA SUBUNIT"/>
    <property type="match status" value="1"/>
</dbReference>
<keyword evidence="8 15" id="KW-0547">Nucleotide-binding</keyword>
<evidence type="ECO:0000313" key="20">
    <source>
        <dbReference type="EMBL" id="MDH6180715.1"/>
    </source>
</evidence>
<dbReference type="NCBIfam" id="TIGR00472">
    <property type="entry name" value="pheT_bact"/>
    <property type="match status" value="1"/>
</dbReference>
<dbReference type="Pfam" id="PF03483">
    <property type="entry name" value="B3_4"/>
    <property type="match status" value="1"/>
</dbReference>
<accession>A0ABT6KLX5</accession>
<dbReference type="EMBL" id="JARXVQ010000001">
    <property type="protein sequence ID" value="MDH6180715.1"/>
    <property type="molecule type" value="Genomic_DNA"/>
</dbReference>
<keyword evidence="10 15" id="KW-0460">Magnesium</keyword>
<comment type="caution">
    <text evidence="20">The sequence shown here is derived from an EMBL/GenBank/DDBJ whole genome shotgun (WGS) entry which is preliminary data.</text>
</comment>
<dbReference type="InterPro" id="IPR005146">
    <property type="entry name" value="B3/B4_tRNA-bd"/>
</dbReference>
<dbReference type="InterPro" id="IPR009061">
    <property type="entry name" value="DNA-bd_dom_put_sf"/>
</dbReference>
<dbReference type="Gene3D" id="3.30.56.10">
    <property type="match status" value="2"/>
</dbReference>
<evidence type="ECO:0000256" key="9">
    <source>
        <dbReference type="ARBA" id="ARBA00022840"/>
    </source>
</evidence>
<evidence type="ECO:0000256" key="6">
    <source>
        <dbReference type="ARBA" id="ARBA00022598"/>
    </source>
</evidence>
<dbReference type="HAMAP" id="MF_00283">
    <property type="entry name" value="Phe_tRNA_synth_beta1"/>
    <property type="match status" value="1"/>
</dbReference>
<proteinExistence type="inferred from homology"/>
<sequence length="837" mass="87191">MRVPLSWLREFVDVPADATPEDVHAALVRVGLEEEDIHSFEVTGPVVVGQVISAEPEPQSNGKTINWCQVDVGEAEPRGIVCGAHNFAPGDKVVVSLPGAVLPGPFPISARKTYGHVSDGMIASARELGLGDEHSGILRLAELGLDPEPGTDAIALLGLDDVAVEVNVTPDRGYAFSVRGIAREYSNSTGATFRDPLLDPALSAAADERRAATGFAVTISDDAPVRGRQGCTVFTAAVVRGVDPSVPTPPWMVSRLTLAGIRSISLIVDISNYVMLELGQPSHAYDLAKISGGLVVRRARAGETLVTLDGKTRNLDPEDLVVADQSVAVGLAGVMGGLDSEISDSTTDILVEAAIWEPVTISRSVRRHKLPSEAAKRYERGVDPAASAAAVARVITLVQQLAGGTIDLAGFYTDSSTPPEPIELPDGFAESIMGVAYSADEVTDSLTAIGATVEPASDGWLVTPPTWRPDLTDRWTLVEEVARIVGYDRIPAILPVAPPGRGLSRSQRLRRIAAQALAAGGATEVLSYPFVAASFNDLFGSPVAGGVAAIRLANPLDPDAAWLRTSLIPGLIGVARRNLSRGLTDLALFEVGTVFRPEPGVEYGSDALPRGGALPAEAELAELRASIPPQPWSIGALFVGDAVRKQPGQPAVASGLADALGAAHQIATTLSADLEVVTGEHHALHPGRTAQLRVAGQPVGFAGELLPALASDWDLPRVTAILELDLDAVIALAATDVSATPIAGFPAATQDVSLVVSETVRAGEVKALIVEGAGELLEHAALVDEYRGPGIPDGSKSLTFALRFRASDRTLTAAEATEAKNAAVALAAARVGATARE</sequence>
<comment type="catalytic activity">
    <reaction evidence="14 15">
        <text>tRNA(Phe) + L-phenylalanine + ATP = L-phenylalanyl-tRNA(Phe) + AMP + diphosphate + H(+)</text>
        <dbReference type="Rhea" id="RHEA:19413"/>
        <dbReference type="Rhea" id="RHEA-COMP:9668"/>
        <dbReference type="Rhea" id="RHEA-COMP:9699"/>
        <dbReference type="ChEBI" id="CHEBI:15378"/>
        <dbReference type="ChEBI" id="CHEBI:30616"/>
        <dbReference type="ChEBI" id="CHEBI:33019"/>
        <dbReference type="ChEBI" id="CHEBI:58095"/>
        <dbReference type="ChEBI" id="CHEBI:78442"/>
        <dbReference type="ChEBI" id="CHEBI:78531"/>
        <dbReference type="ChEBI" id="CHEBI:456215"/>
        <dbReference type="EC" id="6.1.1.20"/>
    </reaction>
</comment>
<keyword evidence="13 15" id="KW-0030">Aminoacyl-tRNA synthetase</keyword>
<dbReference type="SUPFAM" id="SSF56037">
    <property type="entry name" value="PheT/TilS domain"/>
    <property type="match status" value="1"/>
</dbReference>
<evidence type="ECO:0000256" key="11">
    <source>
        <dbReference type="ARBA" id="ARBA00022884"/>
    </source>
</evidence>
<dbReference type="InterPro" id="IPR004532">
    <property type="entry name" value="Phe-tRNA-ligase_IIc_bsu_bact"/>
</dbReference>
<evidence type="ECO:0000256" key="5">
    <source>
        <dbReference type="ARBA" id="ARBA00022555"/>
    </source>
</evidence>
<gene>
    <name evidence="15" type="primary">pheT</name>
    <name evidence="20" type="ORF">M2152_000897</name>
</gene>
<dbReference type="EC" id="6.1.1.20" evidence="15"/>
<comment type="cofactor">
    <cofactor evidence="15">
        <name>Mg(2+)</name>
        <dbReference type="ChEBI" id="CHEBI:18420"/>
    </cofactor>
    <text evidence="15">Binds 2 magnesium ions per tetramer.</text>
</comment>
<keyword evidence="12 15" id="KW-0648">Protein biosynthesis</keyword>
<evidence type="ECO:0000256" key="7">
    <source>
        <dbReference type="ARBA" id="ARBA00022723"/>
    </source>
</evidence>
<organism evidence="20 21">
    <name type="scientific">Antiquaquibacter oligotrophicus</name>
    <dbReference type="NCBI Taxonomy" id="2880260"/>
    <lineage>
        <taxon>Bacteria</taxon>
        <taxon>Bacillati</taxon>
        <taxon>Actinomycetota</taxon>
        <taxon>Actinomycetes</taxon>
        <taxon>Micrococcales</taxon>
        <taxon>Microbacteriaceae</taxon>
        <taxon>Antiquaquibacter</taxon>
    </lineage>
</organism>
<dbReference type="Proteomes" id="UP001160142">
    <property type="component" value="Unassembled WGS sequence"/>
</dbReference>
<dbReference type="InterPro" id="IPR005121">
    <property type="entry name" value="Fdx_antiC-bd"/>
</dbReference>
<dbReference type="Gene3D" id="2.40.50.140">
    <property type="entry name" value="Nucleic acid-binding proteins"/>
    <property type="match status" value="1"/>
</dbReference>
<feature type="binding site" evidence="15">
    <location>
        <position position="479"/>
    </location>
    <ligand>
        <name>Mg(2+)</name>
        <dbReference type="ChEBI" id="CHEBI:18420"/>
        <note>shared with alpha subunit</note>
    </ligand>
</feature>
<dbReference type="RefSeq" id="WP_322133055.1">
    <property type="nucleotide sequence ID" value="NZ_CP085036.1"/>
</dbReference>
<evidence type="ECO:0000256" key="10">
    <source>
        <dbReference type="ARBA" id="ARBA00022842"/>
    </source>
</evidence>
<dbReference type="PROSITE" id="PS51483">
    <property type="entry name" value="B5"/>
    <property type="match status" value="1"/>
</dbReference>
<keyword evidence="6 15" id="KW-0436">Ligase</keyword>
<comment type="similarity">
    <text evidence="2 15">Belongs to the phenylalanyl-tRNA synthetase beta subunit family. Type 1 subfamily.</text>
</comment>
<evidence type="ECO:0000256" key="8">
    <source>
        <dbReference type="ARBA" id="ARBA00022741"/>
    </source>
</evidence>
<protein>
    <recommendedName>
        <fullName evidence="15">Phenylalanine--tRNA ligase beta subunit</fullName>
        <ecNumber evidence="15">6.1.1.20</ecNumber>
    </recommendedName>
    <alternativeName>
        <fullName evidence="15">Phenylalanyl-tRNA synthetase beta subunit</fullName>
        <shortName evidence="15">PheRS</shortName>
    </alternativeName>
</protein>
<dbReference type="PROSITE" id="PS50886">
    <property type="entry name" value="TRBD"/>
    <property type="match status" value="1"/>
</dbReference>
<evidence type="ECO:0000259" key="18">
    <source>
        <dbReference type="PROSITE" id="PS51447"/>
    </source>
</evidence>
<keyword evidence="4 15" id="KW-0963">Cytoplasm</keyword>
<keyword evidence="9 15" id="KW-0067">ATP-binding</keyword>
<dbReference type="InterPro" id="IPR045060">
    <property type="entry name" value="Phe-tRNA-ligase_IIc_bsu"/>
</dbReference>
<dbReference type="Gene3D" id="3.30.70.380">
    <property type="entry name" value="Ferrodoxin-fold anticodon-binding domain"/>
    <property type="match status" value="1"/>
</dbReference>
<dbReference type="SUPFAM" id="SSF46955">
    <property type="entry name" value="Putative DNA-binding domain"/>
    <property type="match status" value="1"/>
</dbReference>
<dbReference type="SUPFAM" id="SSF55681">
    <property type="entry name" value="Class II aaRS and biotin synthetases"/>
    <property type="match status" value="1"/>
</dbReference>
<feature type="domain" description="TRNA-binding" evidence="17">
    <location>
        <begin position="40"/>
        <end position="154"/>
    </location>
</feature>
<evidence type="ECO:0000259" key="19">
    <source>
        <dbReference type="PROSITE" id="PS51483"/>
    </source>
</evidence>
<dbReference type="InterPro" id="IPR041616">
    <property type="entry name" value="PheRS_beta_core"/>
</dbReference>
<keyword evidence="11 16" id="KW-0694">RNA-binding</keyword>
<dbReference type="SUPFAM" id="SSF50249">
    <property type="entry name" value="Nucleic acid-binding proteins"/>
    <property type="match status" value="1"/>
</dbReference>
<evidence type="ECO:0000256" key="16">
    <source>
        <dbReference type="PROSITE-ProRule" id="PRU00209"/>
    </source>
</evidence>
<dbReference type="InterPro" id="IPR033714">
    <property type="entry name" value="tRNA_bind_bactPheRS"/>
</dbReference>
<feature type="binding site" evidence="15">
    <location>
        <position position="470"/>
    </location>
    <ligand>
        <name>Mg(2+)</name>
        <dbReference type="ChEBI" id="CHEBI:18420"/>
        <note>shared with alpha subunit</note>
    </ligand>
</feature>
<dbReference type="Gene3D" id="3.30.930.10">
    <property type="entry name" value="Bira Bifunctional Protein, Domain 2"/>
    <property type="match status" value="1"/>
</dbReference>
<dbReference type="SMART" id="SM00896">
    <property type="entry name" value="FDX-ACB"/>
    <property type="match status" value="1"/>
</dbReference>
<dbReference type="Pfam" id="PF03484">
    <property type="entry name" value="B5"/>
    <property type="match status" value="1"/>
</dbReference>
<evidence type="ECO:0000313" key="21">
    <source>
        <dbReference type="Proteomes" id="UP001160142"/>
    </source>
</evidence>
<keyword evidence="21" id="KW-1185">Reference proteome</keyword>
<reference evidence="20 21" key="1">
    <citation type="submission" date="2023-04" db="EMBL/GenBank/DDBJ databases">
        <title>Genome Encyclopedia of Bacteria and Archaea VI: Functional Genomics of Type Strains.</title>
        <authorList>
            <person name="Whitman W."/>
        </authorList>
    </citation>
    <scope>NUCLEOTIDE SEQUENCE [LARGE SCALE GENOMIC DNA]</scope>
    <source>
        <strain evidence="20 21">SG_E_30_P1</strain>
    </source>
</reference>